<feature type="binding site" evidence="1">
    <location>
        <position position="25"/>
    </location>
    <ligand>
        <name>Zn(2+)</name>
        <dbReference type="ChEBI" id="CHEBI:29105"/>
    </ligand>
</feature>
<feature type="binding site" evidence="1">
    <location>
        <position position="177"/>
    </location>
    <ligand>
        <name>Zn(2+)</name>
        <dbReference type="ChEBI" id="CHEBI:29105"/>
    </ligand>
</feature>
<organism evidence="2 3">
    <name type="scientific">Limosilactobacillus mucosae</name>
    <name type="common">Lactobacillus mucosae</name>
    <dbReference type="NCBI Taxonomy" id="97478"/>
    <lineage>
        <taxon>Bacteria</taxon>
        <taxon>Bacillati</taxon>
        <taxon>Bacillota</taxon>
        <taxon>Bacilli</taxon>
        <taxon>Lactobacillales</taxon>
        <taxon>Lactobacillaceae</taxon>
        <taxon>Limosilactobacillus</taxon>
    </lineage>
</organism>
<dbReference type="InterPro" id="IPR052891">
    <property type="entry name" value="DNA-3mA_glycosylase"/>
</dbReference>
<dbReference type="InterPro" id="IPR011257">
    <property type="entry name" value="DNA_glycosylase"/>
</dbReference>
<protein>
    <submittedName>
        <fullName evidence="2">DNA-3-methyladenine glycosylase I</fullName>
    </submittedName>
</protein>
<dbReference type="EMBL" id="JAQONE010000022">
    <property type="protein sequence ID" value="MDC2829864.1"/>
    <property type="molecule type" value="Genomic_DNA"/>
</dbReference>
<dbReference type="GO" id="GO:0006284">
    <property type="term" value="P:base-excision repair"/>
    <property type="evidence" value="ECO:0007669"/>
    <property type="project" value="InterPro"/>
</dbReference>
<keyword evidence="1" id="KW-0862">Zinc</keyword>
<evidence type="ECO:0000256" key="1">
    <source>
        <dbReference type="PIRSR" id="PIRSR605019-1"/>
    </source>
</evidence>
<keyword evidence="1" id="KW-0479">Metal-binding</keyword>
<dbReference type="Pfam" id="PF03352">
    <property type="entry name" value="Adenine_glyco"/>
    <property type="match status" value="1"/>
</dbReference>
<dbReference type="InterPro" id="IPR005019">
    <property type="entry name" value="Adenine_glyco"/>
</dbReference>
<comment type="caution">
    <text evidence="2">The sequence shown here is derived from an EMBL/GenBank/DDBJ whole genome shotgun (WGS) entry which is preliminary data.</text>
</comment>
<feature type="binding site" evidence="1">
    <location>
        <position position="11"/>
    </location>
    <ligand>
        <name>Zn(2+)</name>
        <dbReference type="ChEBI" id="CHEBI:29105"/>
    </ligand>
</feature>
<dbReference type="SUPFAM" id="SSF48150">
    <property type="entry name" value="DNA-glycosylase"/>
    <property type="match status" value="1"/>
</dbReference>
<accession>A0AAJ1HSB5</accession>
<evidence type="ECO:0000313" key="3">
    <source>
        <dbReference type="Proteomes" id="UP001220670"/>
    </source>
</evidence>
<reference evidence="2" key="1">
    <citation type="submission" date="2023-01" db="EMBL/GenBank/DDBJ databases">
        <title>Genome analysis of 13 Lactobacillus isolated from gut of wild boar.</title>
        <authorList>
            <person name="Papp P."/>
            <person name="Libisch B."/>
            <person name="Nagy T."/>
            <person name="Olasz F."/>
        </authorList>
    </citation>
    <scope>NUCLEOTIDE SEQUENCE</scope>
    <source>
        <strain evidence="2">F146</strain>
    </source>
</reference>
<dbReference type="AlphaFoldDB" id="A0AAJ1HSB5"/>
<gene>
    <name evidence="2" type="ORF">PO250_06025</name>
</gene>
<dbReference type="Proteomes" id="UP001220670">
    <property type="component" value="Unassembled WGS sequence"/>
</dbReference>
<dbReference type="GO" id="GO:0008725">
    <property type="term" value="F:DNA-3-methyladenine glycosylase activity"/>
    <property type="evidence" value="ECO:0007669"/>
    <property type="project" value="InterPro"/>
</dbReference>
<dbReference type="Gene3D" id="1.10.340.30">
    <property type="entry name" value="Hypothetical protein, domain 2"/>
    <property type="match status" value="1"/>
</dbReference>
<dbReference type="RefSeq" id="WP_272208999.1">
    <property type="nucleotide sequence ID" value="NZ_JAQOMV010000030.1"/>
</dbReference>
<dbReference type="PANTHER" id="PTHR30037">
    <property type="entry name" value="DNA-3-METHYLADENINE GLYCOSYLASE 1"/>
    <property type="match status" value="1"/>
</dbReference>
<sequence>MNQWQDGKIRCPWANPQNPRYVQYHDQKWGRPVKDDHELFKMLILETFQAGLSWEIVLNKEEGFAHAFADFDVKKIAQFTQADQQRLQNDPSIIRHRLKINAAVNNAQVFMQIQKEWGSFAKYLWHWTVGKTIYETGQTHSPLSDVVSKDLKKRGMKFVGTKTVYAYLQAVGVVNSHEPGCFLYHATELSSNVAHSMLML</sequence>
<evidence type="ECO:0000313" key="2">
    <source>
        <dbReference type="EMBL" id="MDC2829864.1"/>
    </source>
</evidence>
<dbReference type="PANTHER" id="PTHR30037:SF4">
    <property type="entry name" value="DNA-3-METHYLADENINE GLYCOSYLASE I"/>
    <property type="match status" value="1"/>
</dbReference>
<dbReference type="GO" id="GO:0046872">
    <property type="term" value="F:metal ion binding"/>
    <property type="evidence" value="ECO:0007669"/>
    <property type="project" value="UniProtKB-KW"/>
</dbReference>
<feature type="binding site" evidence="1">
    <location>
        <position position="181"/>
    </location>
    <ligand>
        <name>Zn(2+)</name>
        <dbReference type="ChEBI" id="CHEBI:29105"/>
    </ligand>
</feature>
<proteinExistence type="predicted"/>
<name>A0AAJ1HSB5_LIMMU</name>